<comment type="function">
    <text evidence="10">Catalytic subunit of a constitutively active serine/threonine-protein kinase complex that phosphorylates a large number of substrates containing acidic residues C-terminal to the phosphorylated serine or threonine.</text>
</comment>
<dbReference type="InterPro" id="IPR045216">
    <property type="entry name" value="CK2_alpha"/>
</dbReference>
<dbReference type="Gene3D" id="3.30.200.20">
    <property type="entry name" value="Phosphorylase Kinase, domain 1"/>
    <property type="match status" value="1"/>
</dbReference>
<evidence type="ECO:0000256" key="1">
    <source>
        <dbReference type="ARBA" id="ARBA00022527"/>
    </source>
</evidence>
<dbReference type="SUPFAM" id="SSF56112">
    <property type="entry name" value="Protein kinase-like (PK-like)"/>
    <property type="match status" value="1"/>
</dbReference>
<dbReference type="GO" id="GO:0005829">
    <property type="term" value="C:cytosol"/>
    <property type="evidence" value="ECO:0007669"/>
    <property type="project" value="TreeGrafter"/>
</dbReference>
<dbReference type="FunFam" id="1.10.510.10:FF:000059">
    <property type="entry name" value="Casein kinase II subunit alpha"/>
    <property type="match status" value="1"/>
</dbReference>
<comment type="caution">
    <text evidence="12">The sequence shown here is derived from an EMBL/GenBank/DDBJ whole genome shotgun (WGS) entry which is preliminary data.</text>
</comment>
<evidence type="ECO:0000256" key="3">
    <source>
        <dbReference type="ARBA" id="ARBA00022741"/>
    </source>
</evidence>
<evidence type="ECO:0000256" key="4">
    <source>
        <dbReference type="ARBA" id="ARBA00022777"/>
    </source>
</evidence>
<dbReference type="InterPro" id="IPR017441">
    <property type="entry name" value="Protein_kinase_ATP_BS"/>
</dbReference>
<dbReference type="PANTHER" id="PTHR24054">
    <property type="entry name" value="CASEIN KINASE II SUBUNIT ALPHA"/>
    <property type="match status" value="1"/>
</dbReference>
<keyword evidence="4 10" id="KW-0418">Kinase</keyword>
<dbReference type="GO" id="GO:0051726">
    <property type="term" value="P:regulation of cell cycle"/>
    <property type="evidence" value="ECO:0007669"/>
    <property type="project" value="TreeGrafter"/>
</dbReference>
<evidence type="ECO:0000256" key="6">
    <source>
        <dbReference type="ARBA" id="ARBA00047899"/>
    </source>
</evidence>
<sequence length="353" mass="40630">MSRVYADANAIRGKSWYEYNKFRIEWSSPDRYEIVRRLGGGKYSEVFEGVDTVNSERCVIKVLKPVAGHKIKREIKVLRNLAGAPNCIALLDVVRDPSRLYHSLVTEYVENADWSQLYTRLTDADIRHYMFQLLTALDFVHSHGIIHRDVKPANVMIDHQRRQLRLIDWGLAEFYHPGVEYHVRVGSRHYKPPELLVGYKRYDYSLDLWSTGCMFAAMIFRKQHFFRGSDNEDQLLKIMRVLGTERFDAYLKAHDIPYETDIEDLLGSYPVRPWTRFVTAENQHLASPDALAFVDRLLRFDPRERLTAAEAMAHPYLSTVRIEGSKAEEALSDSGFASMSGDEGVLAPRGAAV</sequence>
<evidence type="ECO:0000313" key="12">
    <source>
        <dbReference type="EMBL" id="KAJ7340680.1"/>
    </source>
</evidence>
<keyword evidence="2 10" id="KW-0808">Transferase</keyword>
<evidence type="ECO:0000256" key="10">
    <source>
        <dbReference type="RuleBase" id="RU369118"/>
    </source>
</evidence>
<name>A0AAD6ZUS8_9AGAR</name>
<organism evidence="12 13">
    <name type="scientific">Mycena albidolilacea</name>
    <dbReference type="NCBI Taxonomy" id="1033008"/>
    <lineage>
        <taxon>Eukaryota</taxon>
        <taxon>Fungi</taxon>
        <taxon>Dikarya</taxon>
        <taxon>Basidiomycota</taxon>
        <taxon>Agaricomycotina</taxon>
        <taxon>Agaricomycetes</taxon>
        <taxon>Agaricomycetidae</taxon>
        <taxon>Agaricales</taxon>
        <taxon>Marasmiineae</taxon>
        <taxon>Mycenaceae</taxon>
        <taxon>Mycena</taxon>
    </lineage>
</organism>
<keyword evidence="13" id="KW-1185">Reference proteome</keyword>
<dbReference type="Gene3D" id="1.10.510.10">
    <property type="entry name" value="Transferase(Phosphotransferase) domain 1"/>
    <property type="match status" value="1"/>
</dbReference>
<dbReference type="Pfam" id="PF00069">
    <property type="entry name" value="Pkinase"/>
    <property type="match status" value="1"/>
</dbReference>
<dbReference type="AlphaFoldDB" id="A0AAD6ZUS8"/>
<keyword evidence="3 8" id="KW-0547">Nucleotide-binding</keyword>
<protein>
    <recommendedName>
        <fullName evidence="10">Casein kinase II subunit alpha</fullName>
        <shortName evidence="10">CK II alpha</shortName>
        <ecNumber evidence="10">2.7.11.1</ecNumber>
    </recommendedName>
</protein>
<evidence type="ECO:0000256" key="2">
    <source>
        <dbReference type="ARBA" id="ARBA00022679"/>
    </source>
</evidence>
<comment type="catalytic activity">
    <reaction evidence="6 10">
        <text>L-threonyl-[protein] + ATP = O-phospho-L-threonyl-[protein] + ADP + H(+)</text>
        <dbReference type="Rhea" id="RHEA:46608"/>
        <dbReference type="Rhea" id="RHEA-COMP:11060"/>
        <dbReference type="Rhea" id="RHEA-COMP:11605"/>
        <dbReference type="ChEBI" id="CHEBI:15378"/>
        <dbReference type="ChEBI" id="CHEBI:30013"/>
        <dbReference type="ChEBI" id="CHEBI:30616"/>
        <dbReference type="ChEBI" id="CHEBI:61977"/>
        <dbReference type="ChEBI" id="CHEBI:456216"/>
        <dbReference type="EC" id="2.7.11.1"/>
    </reaction>
</comment>
<feature type="domain" description="Protein kinase" evidence="11">
    <location>
        <begin position="32"/>
        <end position="317"/>
    </location>
</feature>
<dbReference type="GO" id="GO:0106310">
    <property type="term" value="F:protein serine kinase activity"/>
    <property type="evidence" value="ECO:0007669"/>
    <property type="project" value="UniProtKB-UniRule"/>
</dbReference>
<keyword evidence="10" id="KW-0539">Nucleus</keyword>
<keyword evidence="5 8" id="KW-0067">ATP-binding</keyword>
<gene>
    <name evidence="12" type="ORF">DFH08DRAFT_783142</name>
</gene>
<dbReference type="EC" id="2.7.11.1" evidence="10"/>
<dbReference type="InterPro" id="IPR008271">
    <property type="entry name" value="Ser/Thr_kinase_AS"/>
</dbReference>
<evidence type="ECO:0000256" key="5">
    <source>
        <dbReference type="ARBA" id="ARBA00022840"/>
    </source>
</evidence>
<reference evidence="12" key="1">
    <citation type="submission" date="2023-03" db="EMBL/GenBank/DDBJ databases">
        <title>Massive genome expansion in bonnet fungi (Mycena s.s.) driven by repeated elements and novel gene families across ecological guilds.</title>
        <authorList>
            <consortium name="Lawrence Berkeley National Laboratory"/>
            <person name="Harder C.B."/>
            <person name="Miyauchi S."/>
            <person name="Viragh M."/>
            <person name="Kuo A."/>
            <person name="Thoen E."/>
            <person name="Andreopoulos B."/>
            <person name="Lu D."/>
            <person name="Skrede I."/>
            <person name="Drula E."/>
            <person name="Henrissat B."/>
            <person name="Morin E."/>
            <person name="Kohler A."/>
            <person name="Barry K."/>
            <person name="LaButti K."/>
            <person name="Morin E."/>
            <person name="Salamov A."/>
            <person name="Lipzen A."/>
            <person name="Mereny Z."/>
            <person name="Hegedus B."/>
            <person name="Baldrian P."/>
            <person name="Stursova M."/>
            <person name="Weitz H."/>
            <person name="Taylor A."/>
            <person name="Grigoriev I.V."/>
            <person name="Nagy L.G."/>
            <person name="Martin F."/>
            <person name="Kauserud H."/>
        </authorList>
    </citation>
    <scope>NUCLEOTIDE SEQUENCE</scope>
    <source>
        <strain evidence="12">CBHHK002</strain>
    </source>
</reference>
<dbReference type="CDD" id="cd14132">
    <property type="entry name" value="STKc_CK2_alpha"/>
    <property type="match status" value="1"/>
</dbReference>
<dbReference type="EMBL" id="JARIHO010000026">
    <property type="protein sequence ID" value="KAJ7340680.1"/>
    <property type="molecule type" value="Genomic_DNA"/>
</dbReference>
<dbReference type="PROSITE" id="PS00107">
    <property type="entry name" value="PROTEIN_KINASE_ATP"/>
    <property type="match status" value="1"/>
</dbReference>
<comment type="catalytic activity">
    <reaction evidence="7 10">
        <text>L-seryl-[protein] + ATP = O-phospho-L-seryl-[protein] + ADP + H(+)</text>
        <dbReference type="Rhea" id="RHEA:17989"/>
        <dbReference type="Rhea" id="RHEA-COMP:9863"/>
        <dbReference type="Rhea" id="RHEA-COMP:11604"/>
        <dbReference type="ChEBI" id="CHEBI:15378"/>
        <dbReference type="ChEBI" id="CHEBI:29999"/>
        <dbReference type="ChEBI" id="CHEBI:30616"/>
        <dbReference type="ChEBI" id="CHEBI:83421"/>
        <dbReference type="ChEBI" id="CHEBI:456216"/>
        <dbReference type="EC" id="2.7.11.1"/>
    </reaction>
</comment>
<accession>A0AAD6ZUS8</accession>
<evidence type="ECO:0000256" key="7">
    <source>
        <dbReference type="ARBA" id="ARBA00048679"/>
    </source>
</evidence>
<dbReference type="PROSITE" id="PS50011">
    <property type="entry name" value="PROTEIN_KINASE_DOM"/>
    <property type="match status" value="1"/>
</dbReference>
<dbReference type="GO" id="GO:0004674">
    <property type="term" value="F:protein serine/threonine kinase activity"/>
    <property type="evidence" value="ECO:0007669"/>
    <property type="project" value="UniProtKB-UniRule"/>
</dbReference>
<dbReference type="InterPro" id="IPR011009">
    <property type="entry name" value="Kinase-like_dom_sf"/>
</dbReference>
<dbReference type="FunFam" id="3.30.200.20:FF:000088">
    <property type="entry name" value="Casein kinase II subunit alpha"/>
    <property type="match status" value="1"/>
</dbReference>
<feature type="binding site" evidence="8">
    <location>
        <position position="61"/>
    </location>
    <ligand>
        <name>ATP</name>
        <dbReference type="ChEBI" id="CHEBI:30616"/>
    </ligand>
</feature>
<comment type="similarity">
    <text evidence="10">Belongs to the protein kinase superfamily. Ser/Thr protein kinase family. CK2 subfamily.</text>
</comment>
<dbReference type="GO" id="GO:0005956">
    <property type="term" value="C:protein kinase CK2 complex"/>
    <property type="evidence" value="ECO:0007669"/>
    <property type="project" value="TreeGrafter"/>
</dbReference>
<evidence type="ECO:0000259" key="11">
    <source>
        <dbReference type="PROSITE" id="PS50011"/>
    </source>
</evidence>
<proteinExistence type="inferred from homology"/>
<evidence type="ECO:0000256" key="9">
    <source>
        <dbReference type="RuleBase" id="RU000304"/>
    </source>
</evidence>
<dbReference type="PROSITE" id="PS00108">
    <property type="entry name" value="PROTEIN_KINASE_ST"/>
    <property type="match status" value="1"/>
</dbReference>
<dbReference type="PANTHER" id="PTHR24054:SF0">
    <property type="entry name" value="CASEIN KINASE II SUBUNIT ALPHA"/>
    <property type="match status" value="1"/>
</dbReference>
<evidence type="ECO:0000256" key="8">
    <source>
        <dbReference type="PROSITE-ProRule" id="PRU10141"/>
    </source>
</evidence>
<comment type="subcellular location">
    <subcellularLocation>
        <location evidence="10">Nucleus</location>
    </subcellularLocation>
</comment>
<dbReference type="Proteomes" id="UP001218218">
    <property type="component" value="Unassembled WGS sequence"/>
</dbReference>
<dbReference type="SMART" id="SM00220">
    <property type="entry name" value="S_TKc"/>
    <property type="match status" value="1"/>
</dbReference>
<keyword evidence="1 9" id="KW-0723">Serine/threonine-protein kinase</keyword>
<evidence type="ECO:0000313" key="13">
    <source>
        <dbReference type="Proteomes" id="UP001218218"/>
    </source>
</evidence>
<dbReference type="InterPro" id="IPR000719">
    <property type="entry name" value="Prot_kinase_dom"/>
</dbReference>
<dbReference type="GO" id="GO:0005634">
    <property type="term" value="C:nucleus"/>
    <property type="evidence" value="ECO:0007669"/>
    <property type="project" value="UniProtKB-SubCell"/>
</dbReference>
<dbReference type="GO" id="GO:0005524">
    <property type="term" value="F:ATP binding"/>
    <property type="evidence" value="ECO:0007669"/>
    <property type="project" value="UniProtKB-UniRule"/>
</dbReference>
<comment type="subunit">
    <text evidence="10">Heterotetramer.</text>
</comment>